<feature type="signal peptide" evidence="9">
    <location>
        <begin position="1"/>
        <end position="16"/>
    </location>
</feature>
<dbReference type="PANTHER" id="PTHR24202">
    <property type="entry name" value="E3 UBIQUITIN-PROTEIN LIGASE MIB2"/>
    <property type="match status" value="1"/>
</dbReference>
<name>A0A9W6BN64_9CHLO</name>
<keyword evidence="6" id="KW-0833">Ubl conjugation pathway</keyword>
<sequence length="311" mass="32337">MAAALILHELLSRSMSLEEPAGPDDDDNEPQLRGTAKGLSDKGLLLRACSACLTYLEACRGDGVGTSGGAADSSAVASGRPSATAAAAQALQALAEACLNRRLRAGHSELKMLFQLRLAVGSSAESLSRQLVAQGMDVLAGKMVRASVVGELPCPRLLEGSRVVIKPVPVPVARAAQGGHGGWNSSRPRMLGKTGVVECIDADGDVQVRLDDGGGSALWNRCLVEPRGGLLPASMLAAPLGVKVRIKRVPVAEAREAQRGHGGFTEDMEAMLGKPAEAELLDMDGDAVVRVEGCDDCKVWNPDLLAPVIPL</sequence>
<keyword evidence="5" id="KW-0863">Zinc-finger</keyword>
<keyword evidence="4" id="KW-0677">Repeat</keyword>
<organism evidence="11 12">
    <name type="scientific">Pleodorina starrii</name>
    <dbReference type="NCBI Taxonomy" id="330485"/>
    <lineage>
        <taxon>Eukaryota</taxon>
        <taxon>Viridiplantae</taxon>
        <taxon>Chlorophyta</taxon>
        <taxon>core chlorophytes</taxon>
        <taxon>Chlorophyceae</taxon>
        <taxon>CS clade</taxon>
        <taxon>Chlamydomonadales</taxon>
        <taxon>Volvocaceae</taxon>
        <taxon>Pleodorina</taxon>
    </lineage>
</organism>
<dbReference type="Proteomes" id="UP001165080">
    <property type="component" value="Unassembled WGS sequence"/>
</dbReference>
<dbReference type="InterPro" id="IPR040847">
    <property type="entry name" value="SH3_15"/>
</dbReference>
<keyword evidence="9" id="KW-0732">Signal</keyword>
<evidence type="ECO:0000313" key="12">
    <source>
        <dbReference type="Proteomes" id="UP001165080"/>
    </source>
</evidence>
<evidence type="ECO:0000256" key="4">
    <source>
        <dbReference type="ARBA" id="ARBA00022737"/>
    </source>
</evidence>
<reference evidence="11 12" key="1">
    <citation type="journal article" date="2023" name="Commun. Biol.">
        <title>Reorganization of the ancestral sex-determining regions during the evolution of trioecy in Pleodorina starrii.</title>
        <authorList>
            <person name="Takahashi K."/>
            <person name="Suzuki S."/>
            <person name="Kawai-Toyooka H."/>
            <person name="Yamamoto K."/>
            <person name="Hamaji T."/>
            <person name="Ootsuki R."/>
            <person name="Yamaguchi H."/>
            <person name="Kawachi M."/>
            <person name="Higashiyama T."/>
            <person name="Nozaki H."/>
        </authorList>
    </citation>
    <scope>NUCLEOTIDE SEQUENCE [LARGE SCALE GENOMIC DNA]</scope>
    <source>
        <strain evidence="11 12">NIES-4479</strain>
    </source>
</reference>
<feature type="domain" description="Mind bomb SH3 repeat" evidence="10">
    <location>
        <begin position="170"/>
        <end position="215"/>
    </location>
</feature>
<dbReference type="GO" id="GO:0016567">
    <property type="term" value="P:protein ubiquitination"/>
    <property type="evidence" value="ECO:0007669"/>
    <property type="project" value="TreeGrafter"/>
</dbReference>
<evidence type="ECO:0000256" key="6">
    <source>
        <dbReference type="ARBA" id="ARBA00022786"/>
    </source>
</evidence>
<keyword evidence="7" id="KW-0862">Zinc</keyword>
<dbReference type="EMBL" id="BRXU01000011">
    <property type="protein sequence ID" value="GLC54667.1"/>
    <property type="molecule type" value="Genomic_DNA"/>
</dbReference>
<dbReference type="AlphaFoldDB" id="A0A9W6BN64"/>
<keyword evidence="2" id="KW-0808">Transferase</keyword>
<dbReference type="PANTHER" id="PTHR24202:SF4">
    <property type="entry name" value="E3 UBIQUITIN-PROTEIN LIGASE MIB2-RELATED"/>
    <property type="match status" value="1"/>
</dbReference>
<comment type="caution">
    <text evidence="11">The sequence shown here is derived from an EMBL/GenBank/DDBJ whole genome shotgun (WGS) entry which is preliminary data.</text>
</comment>
<evidence type="ECO:0000256" key="8">
    <source>
        <dbReference type="SAM" id="MobiDB-lite"/>
    </source>
</evidence>
<dbReference type="OrthoDB" id="2122982at2759"/>
<evidence type="ECO:0000256" key="7">
    <source>
        <dbReference type="ARBA" id="ARBA00022833"/>
    </source>
</evidence>
<evidence type="ECO:0000259" key="10">
    <source>
        <dbReference type="Pfam" id="PF18346"/>
    </source>
</evidence>
<gene>
    <name evidence="11" type="primary">PLEST010647</name>
    <name evidence="11" type="ORF">PLESTB_000893500</name>
</gene>
<evidence type="ECO:0000256" key="9">
    <source>
        <dbReference type="SAM" id="SignalP"/>
    </source>
</evidence>
<dbReference type="GO" id="GO:0008270">
    <property type="term" value="F:zinc ion binding"/>
    <property type="evidence" value="ECO:0007669"/>
    <property type="project" value="UniProtKB-KW"/>
</dbReference>
<evidence type="ECO:0000256" key="1">
    <source>
        <dbReference type="ARBA" id="ARBA00004906"/>
    </source>
</evidence>
<proteinExistence type="predicted"/>
<dbReference type="GO" id="GO:0005737">
    <property type="term" value="C:cytoplasm"/>
    <property type="evidence" value="ECO:0007669"/>
    <property type="project" value="TreeGrafter"/>
</dbReference>
<evidence type="ECO:0000313" key="11">
    <source>
        <dbReference type="EMBL" id="GLC54667.1"/>
    </source>
</evidence>
<feature type="region of interest" description="Disordered" evidence="8">
    <location>
        <begin position="16"/>
        <end position="36"/>
    </location>
</feature>
<keyword evidence="12" id="KW-1185">Reference proteome</keyword>
<evidence type="ECO:0000256" key="2">
    <source>
        <dbReference type="ARBA" id="ARBA00022679"/>
    </source>
</evidence>
<dbReference type="Pfam" id="PF18346">
    <property type="entry name" value="SH3_15"/>
    <property type="match status" value="1"/>
</dbReference>
<dbReference type="GO" id="GO:0016740">
    <property type="term" value="F:transferase activity"/>
    <property type="evidence" value="ECO:0007669"/>
    <property type="project" value="UniProtKB-KW"/>
</dbReference>
<comment type="pathway">
    <text evidence="1">Protein modification; protein ubiquitination.</text>
</comment>
<accession>A0A9W6BN64</accession>
<evidence type="ECO:0000256" key="3">
    <source>
        <dbReference type="ARBA" id="ARBA00022723"/>
    </source>
</evidence>
<protein>
    <recommendedName>
        <fullName evidence="10">Mind bomb SH3 repeat domain-containing protein</fullName>
    </recommendedName>
</protein>
<feature type="chain" id="PRO_5040889433" description="Mind bomb SH3 repeat domain-containing protein" evidence="9">
    <location>
        <begin position="17"/>
        <end position="311"/>
    </location>
</feature>
<evidence type="ECO:0000256" key="5">
    <source>
        <dbReference type="ARBA" id="ARBA00022771"/>
    </source>
</evidence>
<keyword evidence="3" id="KW-0479">Metal-binding</keyword>